<dbReference type="AlphaFoldDB" id="A0A1W1VWY7"/>
<gene>
    <name evidence="1" type="ORF">SAMN00808754_1980</name>
</gene>
<evidence type="ECO:0000313" key="2">
    <source>
        <dbReference type="Proteomes" id="UP000192569"/>
    </source>
</evidence>
<organism evidence="1 2">
    <name type="scientific">Thermanaeromonas toyohensis ToBE</name>
    <dbReference type="NCBI Taxonomy" id="698762"/>
    <lineage>
        <taxon>Bacteria</taxon>
        <taxon>Bacillati</taxon>
        <taxon>Bacillota</taxon>
        <taxon>Clostridia</taxon>
        <taxon>Neomoorellales</taxon>
        <taxon>Neomoorellaceae</taxon>
        <taxon>Thermanaeromonas</taxon>
    </lineage>
</organism>
<name>A0A1W1VWY7_9FIRM</name>
<keyword evidence="2" id="KW-1185">Reference proteome</keyword>
<reference evidence="1 2" key="1">
    <citation type="submission" date="2017-04" db="EMBL/GenBank/DDBJ databases">
        <authorList>
            <person name="Afonso C.L."/>
            <person name="Miller P.J."/>
            <person name="Scott M.A."/>
            <person name="Spackman E."/>
            <person name="Goraichik I."/>
            <person name="Dimitrov K.M."/>
            <person name="Suarez D.L."/>
            <person name="Swayne D.E."/>
        </authorList>
    </citation>
    <scope>NUCLEOTIDE SEQUENCE [LARGE SCALE GENOMIC DNA]</scope>
    <source>
        <strain evidence="1 2">ToBE</strain>
    </source>
</reference>
<protein>
    <submittedName>
        <fullName evidence="1">Uncharacterized protein</fullName>
    </submittedName>
</protein>
<dbReference type="RefSeq" id="WP_084665558.1">
    <property type="nucleotide sequence ID" value="NZ_LT838272.1"/>
</dbReference>
<dbReference type="EMBL" id="LT838272">
    <property type="protein sequence ID" value="SMB97838.1"/>
    <property type="molecule type" value="Genomic_DNA"/>
</dbReference>
<dbReference type="Proteomes" id="UP000192569">
    <property type="component" value="Chromosome I"/>
</dbReference>
<sequence>MEIPQTVKIGGITYTVRFDPLLGTQRRSFAEHHPFTQEIVLAEGQPPEQAGESLLHEIIEAINNHCQLGLEHQQIQVLGFILHQVLRDNKLVF</sequence>
<proteinExistence type="predicted"/>
<evidence type="ECO:0000313" key="1">
    <source>
        <dbReference type="EMBL" id="SMB97838.1"/>
    </source>
</evidence>
<accession>A0A1W1VWY7</accession>
<dbReference type="OrthoDB" id="1757733at2"/>